<sequence length="76" mass="8854">MKAFPPDRSAAERQRRRRLRQRRGLLRLSFDVDEVQHVELLIASGYLRADQAEDREAINLATQRLNQRLAVADVVQ</sequence>
<protein>
    <submittedName>
        <fullName evidence="1">Uncharacterized protein</fullName>
    </submittedName>
</protein>
<comment type="caution">
    <text evidence="1">The sequence shown here is derived from an EMBL/GenBank/DDBJ whole genome shotgun (WGS) entry which is preliminary data.</text>
</comment>
<gene>
    <name evidence="1" type="ORF">DY251_08885</name>
</gene>
<reference evidence="2" key="1">
    <citation type="submission" date="2018-08" db="EMBL/GenBank/DDBJ databases">
        <authorList>
            <person name="Im W.T."/>
        </authorList>
    </citation>
    <scope>NUCLEOTIDE SEQUENCE [LARGE SCALE GENOMIC DNA]</scope>
    <source>
        <strain evidence="2">LA-28</strain>
    </source>
</reference>
<organism evidence="1 2">
    <name type="scientific">Mesorhizobium denitrificans</name>
    <dbReference type="NCBI Taxonomy" id="2294114"/>
    <lineage>
        <taxon>Bacteria</taxon>
        <taxon>Pseudomonadati</taxon>
        <taxon>Pseudomonadota</taxon>
        <taxon>Alphaproteobacteria</taxon>
        <taxon>Hyphomicrobiales</taxon>
        <taxon>Phyllobacteriaceae</taxon>
        <taxon>Mesorhizobium</taxon>
    </lineage>
</organism>
<dbReference type="EMBL" id="QURN01000006">
    <property type="protein sequence ID" value="RFC67707.1"/>
    <property type="molecule type" value="Genomic_DNA"/>
</dbReference>
<evidence type="ECO:0000313" key="2">
    <source>
        <dbReference type="Proteomes" id="UP000262379"/>
    </source>
</evidence>
<keyword evidence="2" id="KW-1185">Reference proteome</keyword>
<accession>A0A371XEQ2</accession>
<dbReference type="Proteomes" id="UP000262379">
    <property type="component" value="Unassembled WGS sequence"/>
</dbReference>
<name>A0A371XEQ2_9HYPH</name>
<dbReference type="RefSeq" id="WP_116623541.1">
    <property type="nucleotide sequence ID" value="NZ_QURN01000006.1"/>
</dbReference>
<evidence type="ECO:0000313" key="1">
    <source>
        <dbReference type="EMBL" id="RFC67707.1"/>
    </source>
</evidence>
<proteinExistence type="predicted"/>
<dbReference type="AlphaFoldDB" id="A0A371XEQ2"/>